<feature type="region of interest" description="Disordered" evidence="1">
    <location>
        <begin position="516"/>
        <end position="535"/>
    </location>
</feature>
<gene>
    <name evidence="2" type="ORF">PR048_006308</name>
</gene>
<feature type="region of interest" description="Disordered" evidence="1">
    <location>
        <begin position="79"/>
        <end position="118"/>
    </location>
</feature>
<feature type="region of interest" description="Disordered" evidence="1">
    <location>
        <begin position="915"/>
        <end position="936"/>
    </location>
</feature>
<protein>
    <submittedName>
        <fullName evidence="2">Uncharacterized protein</fullName>
    </submittedName>
</protein>
<evidence type="ECO:0000313" key="2">
    <source>
        <dbReference type="EMBL" id="KAJ8893708.1"/>
    </source>
</evidence>
<dbReference type="EMBL" id="JARBHB010000002">
    <property type="protein sequence ID" value="KAJ8893708.1"/>
    <property type="molecule type" value="Genomic_DNA"/>
</dbReference>
<reference evidence="2 3" key="1">
    <citation type="submission" date="2023-02" db="EMBL/GenBank/DDBJ databases">
        <title>LHISI_Scaffold_Assembly.</title>
        <authorList>
            <person name="Stuart O.P."/>
            <person name="Cleave R."/>
            <person name="Magrath M.J.L."/>
            <person name="Mikheyev A.S."/>
        </authorList>
    </citation>
    <scope>NUCLEOTIDE SEQUENCE [LARGE SCALE GENOMIC DNA]</scope>
    <source>
        <strain evidence="2">Daus_M_001</strain>
        <tissue evidence="2">Leg muscle</tissue>
    </source>
</reference>
<comment type="caution">
    <text evidence="2">The sequence shown here is derived from an EMBL/GenBank/DDBJ whole genome shotgun (WGS) entry which is preliminary data.</text>
</comment>
<feature type="region of interest" description="Disordered" evidence="1">
    <location>
        <begin position="671"/>
        <end position="692"/>
    </location>
</feature>
<proteinExistence type="predicted"/>
<feature type="region of interest" description="Disordered" evidence="1">
    <location>
        <begin position="1"/>
        <end position="42"/>
    </location>
</feature>
<sequence>MQGGGGETPVKSHRPVASSGTIPTCKDPGANRPGIELGSPKRETYSEETAAILTCTNYSYNLKVDLLWRSRLVRHPSGGGGEALGSNPEQGMGALATNKSSGGVPALPPNPNSRGEEVVGRRGTCHVISRPRGHFSQSSCCSHCDPTLLSTLAPARQGRDRCGRAAKPARLPPMQTGLYPRSGNSRIFACGNRVGRCCWSAAGIFRRRIILITITLIGSQDLAVKSRPISSFTPLINATPVIFFLHDHRPATVTFDWCPRFSIMLFSSKRCSLEKLTSVAGSAIISGIELEKDSNYQRLFTRRDTDLPSLRLPVRFQTLGSGYFRPGDYHARIVVDTDEMWGFPPGYPFYCPIFIPLPAGTDVHCTRWSLHHLPTHLRLRAHSALVGGETRCVFYSQHDLVQKVLRTSRLADEGDDQTIRAMAFKLSTPPTHGGDVSPGGVVAARVVAPSALHRYAQVRRTHRTHSIPENPESQQCGDWEIHLAPIYCKFILHNFSLKGQRLISMVKRKRATVDERLARSPATKANRAQSPAGPPDSCMCRFSPGSTVFPALSFRHCSILTSVTLIGSQDHYTMPLVNRFSWGSPIFPTPSFRHGSMHCFTLIGSEDLNVKSCPNLCTPLYSCVHQSCKVIERVTDMMKISTATIRRKCKCVFMTCFPEQVFPVYPQQSLRSDETDTQNPQQSENPESQQCSDWEAPLVPKSSGAAQNLIVSRAIRVIDILLVWNTSNFDDVVCGMQINCQSAMLDFCAGNTIYLNLKYDACFPCARRRWRSYKARTRRTGELGIATMFSSSDFNYHAARVCVPGSERRTSSIRYRSSFSHCQIVHTQAGKLAADAAGRCRGTGSQLGTCRLAVVLIGSANWTLYAPMASPYCSSLVTRPCRPRHAAGQVLSALSGGFRGARDVPHIHTLTRAPDPHLNSLPPATPRRLGMGCPSSTRPRVRNPLVRISSGVAHNARNLSLFVMCQTLELCRTMPLVGGFSRGFRVSPRPCILSLRHKYSSRFIRIGSQDHDDKSLPKHLHSTLCCYFVSLPNGTKANILSGGKLPHQVQSNLSLRTCECSSGANKYLGFFRVLPYHEDELRIRRPAFDLDDHGAATFIIANWLSPVSILRSSFHHVQNARRYERTACK</sequence>
<dbReference type="Proteomes" id="UP001159363">
    <property type="component" value="Chromosome 2"/>
</dbReference>
<keyword evidence="3" id="KW-1185">Reference proteome</keyword>
<evidence type="ECO:0000256" key="1">
    <source>
        <dbReference type="SAM" id="MobiDB-lite"/>
    </source>
</evidence>
<accession>A0ABQ9ICV8</accession>
<name>A0ABQ9ICV8_9NEOP</name>
<organism evidence="2 3">
    <name type="scientific">Dryococelus australis</name>
    <dbReference type="NCBI Taxonomy" id="614101"/>
    <lineage>
        <taxon>Eukaryota</taxon>
        <taxon>Metazoa</taxon>
        <taxon>Ecdysozoa</taxon>
        <taxon>Arthropoda</taxon>
        <taxon>Hexapoda</taxon>
        <taxon>Insecta</taxon>
        <taxon>Pterygota</taxon>
        <taxon>Neoptera</taxon>
        <taxon>Polyneoptera</taxon>
        <taxon>Phasmatodea</taxon>
        <taxon>Verophasmatodea</taxon>
        <taxon>Anareolatae</taxon>
        <taxon>Phasmatidae</taxon>
        <taxon>Eurycanthinae</taxon>
        <taxon>Dryococelus</taxon>
    </lineage>
</organism>
<feature type="compositionally biased region" description="Polar residues" evidence="1">
    <location>
        <begin position="677"/>
        <end position="692"/>
    </location>
</feature>
<evidence type="ECO:0000313" key="3">
    <source>
        <dbReference type="Proteomes" id="UP001159363"/>
    </source>
</evidence>